<keyword evidence="3" id="KW-1185">Reference proteome</keyword>
<reference evidence="2 3" key="1">
    <citation type="submission" date="2018-03" db="EMBL/GenBank/DDBJ databases">
        <title>Genomic Encyclopedia of Archaeal and Bacterial Type Strains, Phase II (KMG-II): from individual species to whole genera.</title>
        <authorList>
            <person name="Goeker M."/>
        </authorList>
    </citation>
    <scope>NUCLEOTIDE SEQUENCE [LARGE SCALE GENOMIC DNA]</scope>
    <source>
        <strain evidence="2 3">DSM 24859</strain>
    </source>
</reference>
<evidence type="ECO:0000313" key="2">
    <source>
        <dbReference type="EMBL" id="PSL47180.1"/>
    </source>
</evidence>
<name>A0A2P8HLU1_CHINA</name>
<protein>
    <recommendedName>
        <fullName evidence="4">Tetratricopeptide repeat protein</fullName>
    </recommendedName>
</protein>
<proteinExistence type="predicted"/>
<dbReference type="Gene3D" id="1.25.40.10">
    <property type="entry name" value="Tetratricopeptide repeat domain"/>
    <property type="match status" value="1"/>
</dbReference>
<accession>A0A2P8HLU1</accession>
<dbReference type="InterPro" id="IPR011990">
    <property type="entry name" value="TPR-like_helical_dom_sf"/>
</dbReference>
<dbReference type="RefSeq" id="WP_106527658.1">
    <property type="nucleotide sequence ID" value="NZ_PYAW01000002.1"/>
</dbReference>
<evidence type="ECO:0000313" key="3">
    <source>
        <dbReference type="Proteomes" id="UP000240971"/>
    </source>
</evidence>
<feature type="transmembrane region" description="Helical" evidence="1">
    <location>
        <begin position="87"/>
        <end position="106"/>
    </location>
</feature>
<keyword evidence="1" id="KW-0472">Membrane</keyword>
<comment type="caution">
    <text evidence="2">The sequence shown here is derived from an EMBL/GenBank/DDBJ whole genome shotgun (WGS) entry which is preliminary data.</text>
</comment>
<evidence type="ECO:0008006" key="4">
    <source>
        <dbReference type="Google" id="ProtNLM"/>
    </source>
</evidence>
<sequence>MAAYNNEDIVRYVDEDMLPGEREQFEAALQEDAALSAAVAQYRALRSTLSARLQPDEQVKLLKTKLEELRPKHFGKEPAKVVSMKKYFIAAGAAAAVLAGVLLFRYSHDTDYMGSYGNIEMQVSAERGNNADSLLQSAALYFNEKAYTKVIPLLDAYLKTDSSSQTALYYRGVAATHTNAVAAGLVDLEKVYDGESVFKYDAAFYIALYYAQQQKHKEAFTWLEKIPADASVAAKAAALEKELK</sequence>
<dbReference type="OrthoDB" id="1091348at2"/>
<dbReference type="Proteomes" id="UP000240971">
    <property type="component" value="Unassembled WGS sequence"/>
</dbReference>
<keyword evidence="1" id="KW-0812">Transmembrane</keyword>
<dbReference type="SUPFAM" id="SSF48452">
    <property type="entry name" value="TPR-like"/>
    <property type="match status" value="1"/>
</dbReference>
<keyword evidence="1" id="KW-1133">Transmembrane helix</keyword>
<dbReference type="AlphaFoldDB" id="A0A2P8HLU1"/>
<dbReference type="EMBL" id="PYAW01000002">
    <property type="protein sequence ID" value="PSL47180.1"/>
    <property type="molecule type" value="Genomic_DNA"/>
</dbReference>
<organism evidence="2 3">
    <name type="scientific">Chitinophaga niastensis</name>
    <dbReference type="NCBI Taxonomy" id="536980"/>
    <lineage>
        <taxon>Bacteria</taxon>
        <taxon>Pseudomonadati</taxon>
        <taxon>Bacteroidota</taxon>
        <taxon>Chitinophagia</taxon>
        <taxon>Chitinophagales</taxon>
        <taxon>Chitinophagaceae</taxon>
        <taxon>Chitinophaga</taxon>
    </lineage>
</organism>
<gene>
    <name evidence="2" type="ORF">CLV51_10225</name>
</gene>
<evidence type="ECO:0000256" key="1">
    <source>
        <dbReference type="SAM" id="Phobius"/>
    </source>
</evidence>